<dbReference type="EMBL" id="JBHUMQ010000003">
    <property type="protein sequence ID" value="MFD2692498.1"/>
    <property type="molecule type" value="Genomic_DNA"/>
</dbReference>
<feature type="transmembrane region" description="Helical" evidence="2">
    <location>
        <begin position="52"/>
        <end position="71"/>
    </location>
</feature>
<keyword evidence="2" id="KW-0812">Transmembrane</keyword>
<evidence type="ECO:0000256" key="2">
    <source>
        <dbReference type="SAM" id="Phobius"/>
    </source>
</evidence>
<dbReference type="Proteomes" id="UP001597399">
    <property type="component" value="Unassembled WGS sequence"/>
</dbReference>
<keyword evidence="2" id="KW-1133">Transmembrane helix</keyword>
<name>A0ABW5RZI1_9BACL</name>
<dbReference type="Pfam" id="PF04531">
    <property type="entry name" value="Phage_holin_1"/>
    <property type="match status" value="1"/>
</dbReference>
<proteinExistence type="predicted"/>
<evidence type="ECO:0000313" key="3">
    <source>
        <dbReference type="EMBL" id="MFD2692498.1"/>
    </source>
</evidence>
<dbReference type="RefSeq" id="WP_253059683.1">
    <property type="nucleotide sequence ID" value="NZ_JAMXWM010000004.1"/>
</dbReference>
<dbReference type="InterPro" id="IPR006485">
    <property type="entry name" value="Phage-like_holin"/>
</dbReference>
<comment type="caution">
    <text evidence="3">The sequence shown here is derived from an EMBL/GenBank/DDBJ whole genome shotgun (WGS) entry which is preliminary data.</text>
</comment>
<evidence type="ECO:0000313" key="4">
    <source>
        <dbReference type="Proteomes" id="UP001597399"/>
    </source>
</evidence>
<dbReference type="NCBIfam" id="TIGR01598">
    <property type="entry name" value="holin_phiLC3"/>
    <property type="match status" value="1"/>
</dbReference>
<sequence length="97" mass="10306">MKINWILRLKNKATVTSLATLLIGIASGVISVGNLLGWWSVNFDTEKATTTITAWISLVFTLIGGVVGTITDPTTAGIGDSKQAQEYAAPKKDAELK</sequence>
<reference evidence="4" key="1">
    <citation type="journal article" date="2019" name="Int. J. Syst. Evol. Microbiol.">
        <title>The Global Catalogue of Microorganisms (GCM) 10K type strain sequencing project: providing services to taxonomists for standard genome sequencing and annotation.</title>
        <authorList>
            <consortium name="The Broad Institute Genomics Platform"/>
            <consortium name="The Broad Institute Genome Sequencing Center for Infectious Disease"/>
            <person name="Wu L."/>
            <person name="Ma J."/>
        </authorList>
    </citation>
    <scope>NUCLEOTIDE SEQUENCE [LARGE SCALE GENOMIC DNA]</scope>
    <source>
        <strain evidence="4">TISTR 2466</strain>
    </source>
</reference>
<organism evidence="3 4">
    <name type="scientific">Sporolactobacillus shoreicorticis</name>
    <dbReference type="NCBI Taxonomy" id="1923877"/>
    <lineage>
        <taxon>Bacteria</taxon>
        <taxon>Bacillati</taxon>
        <taxon>Bacillota</taxon>
        <taxon>Bacilli</taxon>
        <taxon>Bacillales</taxon>
        <taxon>Sporolactobacillaceae</taxon>
        <taxon>Sporolactobacillus</taxon>
    </lineage>
</organism>
<evidence type="ECO:0000256" key="1">
    <source>
        <dbReference type="SAM" id="MobiDB-lite"/>
    </source>
</evidence>
<protein>
    <submittedName>
        <fullName evidence="3">Phage holin</fullName>
    </submittedName>
</protein>
<feature type="region of interest" description="Disordered" evidence="1">
    <location>
        <begin position="74"/>
        <end position="97"/>
    </location>
</feature>
<keyword evidence="2" id="KW-0472">Membrane</keyword>
<keyword evidence="4" id="KW-1185">Reference proteome</keyword>
<accession>A0ABW5RZI1</accession>
<gene>
    <name evidence="3" type="ORF">ACFSUE_02410</name>
</gene>